<evidence type="ECO:0000256" key="7">
    <source>
        <dbReference type="ARBA" id="ARBA00023136"/>
    </source>
</evidence>
<dbReference type="Proteomes" id="UP000249163">
    <property type="component" value="Chromosome"/>
</dbReference>
<evidence type="ECO:0000256" key="6">
    <source>
        <dbReference type="ARBA" id="ARBA00022989"/>
    </source>
</evidence>
<keyword evidence="6 8" id="KW-1133">Transmembrane helix</keyword>
<evidence type="ECO:0000256" key="5">
    <source>
        <dbReference type="ARBA" id="ARBA00022692"/>
    </source>
</evidence>
<protein>
    <submittedName>
        <fullName evidence="9">Uncharacterized protein</fullName>
    </submittedName>
</protein>
<organism evidence="9 10">
    <name type="scientific">Paenibacillus odorifer</name>
    <dbReference type="NCBI Taxonomy" id="189426"/>
    <lineage>
        <taxon>Bacteria</taxon>
        <taxon>Bacillati</taxon>
        <taxon>Bacillota</taxon>
        <taxon>Bacilli</taxon>
        <taxon>Bacillales</taxon>
        <taxon>Paenibacillaceae</taxon>
        <taxon>Paenibacillus</taxon>
    </lineage>
</organism>
<dbReference type="PANTHER" id="PTHR34975:SF2">
    <property type="entry name" value="SPORE GERMINATION PROTEIN A2"/>
    <property type="match status" value="1"/>
</dbReference>
<dbReference type="EMBL" id="CP021965">
    <property type="protein sequence ID" value="AWV36211.1"/>
    <property type="molecule type" value="Genomic_DNA"/>
</dbReference>
<keyword evidence="4" id="KW-0309">Germination</keyword>
<feature type="transmembrane region" description="Helical" evidence="8">
    <location>
        <begin position="294"/>
        <end position="319"/>
    </location>
</feature>
<feature type="transmembrane region" description="Helical" evidence="8">
    <location>
        <begin position="141"/>
        <end position="157"/>
    </location>
</feature>
<evidence type="ECO:0000256" key="2">
    <source>
        <dbReference type="ARBA" id="ARBA00007998"/>
    </source>
</evidence>
<feature type="transmembrane region" description="Helical" evidence="8">
    <location>
        <begin position="63"/>
        <end position="88"/>
    </location>
</feature>
<feature type="transmembrane region" description="Helical" evidence="8">
    <location>
        <begin position="34"/>
        <end position="51"/>
    </location>
</feature>
<evidence type="ECO:0000313" key="9">
    <source>
        <dbReference type="EMBL" id="AWV36211.1"/>
    </source>
</evidence>
<evidence type="ECO:0000313" key="10">
    <source>
        <dbReference type="Proteomes" id="UP000249163"/>
    </source>
</evidence>
<comment type="subcellular location">
    <subcellularLocation>
        <location evidence="1">Membrane</location>
        <topology evidence="1">Multi-pass membrane protein</topology>
    </subcellularLocation>
</comment>
<dbReference type="PANTHER" id="PTHR34975">
    <property type="entry name" value="SPORE GERMINATION PROTEIN A2"/>
    <property type="match status" value="1"/>
</dbReference>
<dbReference type="Pfam" id="PF03845">
    <property type="entry name" value="Spore_permease"/>
    <property type="match status" value="1"/>
</dbReference>
<evidence type="ECO:0000256" key="1">
    <source>
        <dbReference type="ARBA" id="ARBA00004141"/>
    </source>
</evidence>
<keyword evidence="3" id="KW-0813">Transport</keyword>
<keyword evidence="5 8" id="KW-0812">Transmembrane</keyword>
<comment type="similarity">
    <text evidence="2">Belongs to the amino acid-polyamine-organocation (APC) superfamily. Spore germination protein (SGP) (TC 2.A.3.9) family.</text>
</comment>
<sequence>MQAAQLWTTLFPIVFSRYPGQEEGRGPLMAKSRYFYCLFLMNSVINIINFVPRELIDRRFGGALMSILIGTILGTLFVYTFTVLIAKFPGKGFPEIFHSLLPKKLARTLLVLFAGLWCVAGGVTLLSFVDITLRFISPDSNPYTVVISFLVLVCVCCRFDSLSLLYGLEIILSVTLPLIIYGLVKALLNPDFNWDSVLQITTYLWHKPDLMSLAAATFSFSGYLNLAIFNRVFHGLKLKHVWIIGVEGLFVLLLTFLVPIGYFGTVAIDKHVYTWFSTADSIRIESFIIERMLFIFYFAYLSLSLVSVIVHWHGGLELFKGAISSVKKQSPKAERWKEWSILGLFSAMVLSLMGLDQYQLNMFGAWFLQIRWFGEMFIIALLFYCYRKVRRGKL</sequence>
<reference evidence="9 10" key="1">
    <citation type="submission" date="2017-06" db="EMBL/GenBank/DDBJ databases">
        <title>Complete genome sequence of Paenibacillus odorifer CBA7130.</title>
        <authorList>
            <person name="Nam Y.-D."/>
            <person name="Kang J."/>
            <person name="Chung W.-H."/>
        </authorList>
    </citation>
    <scope>NUCLEOTIDE SEQUENCE [LARGE SCALE GENOMIC DNA]</scope>
    <source>
        <strain evidence="9 10">CBA7130</strain>
    </source>
</reference>
<evidence type="ECO:0000256" key="8">
    <source>
        <dbReference type="SAM" id="Phobius"/>
    </source>
</evidence>
<feature type="transmembrane region" description="Helical" evidence="8">
    <location>
        <begin position="241"/>
        <end position="263"/>
    </location>
</feature>
<proteinExistence type="inferred from homology"/>
<gene>
    <name evidence="9" type="ORF">CD191_28420</name>
</gene>
<evidence type="ECO:0000256" key="4">
    <source>
        <dbReference type="ARBA" id="ARBA00022544"/>
    </source>
</evidence>
<feature type="transmembrane region" description="Helical" evidence="8">
    <location>
        <begin position="109"/>
        <end position="129"/>
    </location>
</feature>
<dbReference type="GO" id="GO:0009847">
    <property type="term" value="P:spore germination"/>
    <property type="evidence" value="ECO:0007669"/>
    <property type="project" value="InterPro"/>
</dbReference>
<accession>A0AAD0P616</accession>
<feature type="transmembrane region" description="Helical" evidence="8">
    <location>
        <begin position="210"/>
        <end position="229"/>
    </location>
</feature>
<name>A0AAD0P616_9BACL</name>
<feature type="transmembrane region" description="Helical" evidence="8">
    <location>
        <begin position="164"/>
        <end position="184"/>
    </location>
</feature>
<feature type="transmembrane region" description="Helical" evidence="8">
    <location>
        <begin position="366"/>
        <end position="386"/>
    </location>
</feature>
<dbReference type="GO" id="GO:0016020">
    <property type="term" value="C:membrane"/>
    <property type="evidence" value="ECO:0007669"/>
    <property type="project" value="UniProtKB-SubCell"/>
</dbReference>
<dbReference type="AlphaFoldDB" id="A0AAD0P616"/>
<evidence type="ECO:0000256" key="3">
    <source>
        <dbReference type="ARBA" id="ARBA00022448"/>
    </source>
</evidence>
<dbReference type="InterPro" id="IPR004761">
    <property type="entry name" value="Spore_GerAB"/>
</dbReference>
<keyword evidence="7 8" id="KW-0472">Membrane</keyword>
<feature type="transmembrane region" description="Helical" evidence="8">
    <location>
        <begin position="339"/>
        <end position="360"/>
    </location>
</feature>